<protein>
    <submittedName>
        <fullName evidence="2">Uncharacterized protein</fullName>
    </submittedName>
</protein>
<sequence>TMNRLFACVALFRPGCVQVSGTRILRCGSSSGPSDRRGSDELPRQRRPLHSGARFLKRHHHHQIRFQDRF</sequence>
<name>A0A8X6YH36_9ARAC</name>
<comment type="caution">
    <text evidence="2">The sequence shown here is derived from an EMBL/GenBank/DDBJ whole genome shotgun (WGS) entry which is preliminary data.</text>
</comment>
<keyword evidence="3" id="KW-1185">Reference proteome</keyword>
<feature type="non-terminal residue" evidence="2">
    <location>
        <position position="1"/>
    </location>
</feature>
<feature type="compositionally biased region" description="Basic and acidic residues" evidence="1">
    <location>
        <begin position="34"/>
        <end position="44"/>
    </location>
</feature>
<feature type="compositionally biased region" description="Basic residues" evidence="1">
    <location>
        <begin position="45"/>
        <end position="54"/>
    </location>
</feature>
<feature type="region of interest" description="Disordered" evidence="1">
    <location>
        <begin position="27"/>
        <end position="54"/>
    </location>
</feature>
<dbReference type="EMBL" id="BMAV01019141">
    <property type="protein sequence ID" value="GFY71892.1"/>
    <property type="molecule type" value="Genomic_DNA"/>
</dbReference>
<accession>A0A8X6YH36</accession>
<evidence type="ECO:0000313" key="3">
    <source>
        <dbReference type="Proteomes" id="UP000886998"/>
    </source>
</evidence>
<evidence type="ECO:0000313" key="2">
    <source>
        <dbReference type="EMBL" id="GFY71892.1"/>
    </source>
</evidence>
<dbReference type="Proteomes" id="UP000886998">
    <property type="component" value="Unassembled WGS sequence"/>
</dbReference>
<organism evidence="2 3">
    <name type="scientific">Trichonephila inaurata madagascariensis</name>
    <dbReference type="NCBI Taxonomy" id="2747483"/>
    <lineage>
        <taxon>Eukaryota</taxon>
        <taxon>Metazoa</taxon>
        <taxon>Ecdysozoa</taxon>
        <taxon>Arthropoda</taxon>
        <taxon>Chelicerata</taxon>
        <taxon>Arachnida</taxon>
        <taxon>Araneae</taxon>
        <taxon>Araneomorphae</taxon>
        <taxon>Entelegynae</taxon>
        <taxon>Araneoidea</taxon>
        <taxon>Nephilidae</taxon>
        <taxon>Trichonephila</taxon>
        <taxon>Trichonephila inaurata</taxon>
    </lineage>
</organism>
<gene>
    <name evidence="2" type="ORF">TNIN_342211</name>
</gene>
<proteinExistence type="predicted"/>
<reference evidence="2" key="1">
    <citation type="submission" date="2020-08" db="EMBL/GenBank/DDBJ databases">
        <title>Multicomponent nature underlies the extraordinary mechanical properties of spider dragline silk.</title>
        <authorList>
            <person name="Kono N."/>
            <person name="Nakamura H."/>
            <person name="Mori M."/>
            <person name="Yoshida Y."/>
            <person name="Ohtoshi R."/>
            <person name="Malay A.D."/>
            <person name="Moran D.A.P."/>
            <person name="Tomita M."/>
            <person name="Numata K."/>
            <person name="Arakawa K."/>
        </authorList>
    </citation>
    <scope>NUCLEOTIDE SEQUENCE</scope>
</reference>
<evidence type="ECO:0000256" key="1">
    <source>
        <dbReference type="SAM" id="MobiDB-lite"/>
    </source>
</evidence>
<dbReference type="AlphaFoldDB" id="A0A8X6YH36"/>